<evidence type="ECO:0008006" key="5">
    <source>
        <dbReference type="Google" id="ProtNLM"/>
    </source>
</evidence>
<dbReference type="Proteomes" id="UP001355207">
    <property type="component" value="Chromosome 7"/>
</dbReference>
<reference evidence="3 4" key="1">
    <citation type="submission" date="2024-01" db="EMBL/GenBank/DDBJ databases">
        <title>Comparative genomics of Cryptococcus and Kwoniella reveals pathogenesis evolution and contrasting modes of karyotype evolution via chromosome fusion or intercentromeric recombination.</title>
        <authorList>
            <person name="Coelho M.A."/>
            <person name="David-Palma M."/>
            <person name="Shea T."/>
            <person name="Bowers K."/>
            <person name="McGinley-Smith S."/>
            <person name="Mohammad A.W."/>
            <person name="Gnirke A."/>
            <person name="Yurkov A.M."/>
            <person name="Nowrousian M."/>
            <person name="Sun S."/>
            <person name="Cuomo C.A."/>
            <person name="Heitman J."/>
        </authorList>
    </citation>
    <scope>NUCLEOTIDE SEQUENCE [LARGE SCALE GENOMIC DNA]</scope>
    <source>
        <strain evidence="3 4">CBS 6074</strain>
    </source>
</reference>
<evidence type="ECO:0000313" key="4">
    <source>
        <dbReference type="Proteomes" id="UP001355207"/>
    </source>
</evidence>
<sequence length="356" mass="40108">MSSRLSHDFPPTNYPPQSSNHRQSSYNRYSQTPFSDSAQPNNHLYYEEGEDLDEPFDVRADFDGTGPKWSERNGAREEGSLRSGGALGMGMMDDASYRPVSSHVAPSAYTDMNKSVASREEMVSVPMLGPEWQKSELHELSRRGQAEMRGEKRSKAWKEWTRDQRGLCGVRWLTRKVLVFIIFFFLAALGVTLYFVIPRVPNFEFYAESPFTVDNSTINFNRVPTNFSFTGNLNLYGDGSGSYLPIHFTSLKATLYDETTNKAIATGDWGNHKLDHKNQQPVVLPVNFAYSAVNTSDTTWNNMYNACGHKWTGTVRPDLKLRLLLKMSIVGLTNHPEISTQISDIACPFELGANSV</sequence>
<accession>A0AAX4K0V8</accession>
<dbReference type="AlphaFoldDB" id="A0AAX4K0V8"/>
<dbReference type="RefSeq" id="XP_066077536.1">
    <property type="nucleotide sequence ID" value="XM_066221439.1"/>
</dbReference>
<name>A0AAX4K0V8_9TREE</name>
<dbReference type="EMBL" id="CP144104">
    <property type="protein sequence ID" value="WWC90773.1"/>
    <property type="molecule type" value="Genomic_DNA"/>
</dbReference>
<protein>
    <recommendedName>
        <fullName evidence="5">Late embryogenesis abundant protein LEA-2 subgroup domain-containing protein</fullName>
    </recommendedName>
</protein>
<keyword evidence="2" id="KW-0472">Membrane</keyword>
<feature type="transmembrane region" description="Helical" evidence="2">
    <location>
        <begin position="177"/>
        <end position="197"/>
    </location>
</feature>
<evidence type="ECO:0000256" key="2">
    <source>
        <dbReference type="SAM" id="Phobius"/>
    </source>
</evidence>
<feature type="compositionally biased region" description="Polar residues" evidence="1">
    <location>
        <begin position="15"/>
        <end position="42"/>
    </location>
</feature>
<organism evidence="3 4">
    <name type="scientific">Kwoniella dendrophila CBS 6074</name>
    <dbReference type="NCBI Taxonomy" id="1295534"/>
    <lineage>
        <taxon>Eukaryota</taxon>
        <taxon>Fungi</taxon>
        <taxon>Dikarya</taxon>
        <taxon>Basidiomycota</taxon>
        <taxon>Agaricomycotina</taxon>
        <taxon>Tremellomycetes</taxon>
        <taxon>Tremellales</taxon>
        <taxon>Cryptococcaceae</taxon>
        <taxon>Kwoniella</taxon>
    </lineage>
</organism>
<evidence type="ECO:0000313" key="3">
    <source>
        <dbReference type="EMBL" id="WWC90773.1"/>
    </source>
</evidence>
<gene>
    <name evidence="3" type="ORF">L201_005710</name>
</gene>
<proteinExistence type="predicted"/>
<evidence type="ECO:0000256" key="1">
    <source>
        <dbReference type="SAM" id="MobiDB-lite"/>
    </source>
</evidence>
<dbReference type="GeneID" id="91096380"/>
<feature type="compositionally biased region" description="Basic and acidic residues" evidence="1">
    <location>
        <begin position="69"/>
        <end position="80"/>
    </location>
</feature>
<feature type="region of interest" description="Disordered" evidence="1">
    <location>
        <begin position="1"/>
        <end position="85"/>
    </location>
</feature>
<keyword evidence="2" id="KW-1133">Transmembrane helix</keyword>
<keyword evidence="2" id="KW-0812">Transmembrane</keyword>
<keyword evidence="4" id="KW-1185">Reference proteome</keyword>